<evidence type="ECO:0000313" key="6">
    <source>
        <dbReference type="Proteomes" id="UP001500266"/>
    </source>
</evidence>
<dbReference type="PANTHER" id="PTHR47690:SF1">
    <property type="entry name" value="GLUCOKINASE"/>
    <property type="match status" value="1"/>
</dbReference>
<protein>
    <recommendedName>
        <fullName evidence="3">Glucokinase</fullName>
        <ecNumber evidence="3">2.7.1.2</ecNumber>
    </recommendedName>
    <alternativeName>
        <fullName evidence="3">Glucose kinase</fullName>
    </alternativeName>
</protein>
<dbReference type="EC" id="2.7.1.2" evidence="3"/>
<proteinExistence type="inferred from homology"/>
<evidence type="ECO:0000256" key="2">
    <source>
        <dbReference type="ARBA" id="ARBA00022777"/>
    </source>
</evidence>
<dbReference type="InterPro" id="IPR003836">
    <property type="entry name" value="Glucokinase"/>
</dbReference>
<feature type="binding site" evidence="3">
    <location>
        <begin position="14"/>
        <end position="19"/>
    </location>
    <ligand>
        <name>ATP</name>
        <dbReference type="ChEBI" id="CHEBI:30616"/>
    </ligand>
</feature>
<dbReference type="Gene3D" id="3.30.420.40">
    <property type="match status" value="1"/>
</dbReference>
<name>A0ABP7YW90_9ACTN</name>
<keyword evidence="6" id="KW-1185">Reference proteome</keyword>
<dbReference type="EMBL" id="BAABDO010000039">
    <property type="protein sequence ID" value="GAA4141899.1"/>
    <property type="molecule type" value="Genomic_DNA"/>
</dbReference>
<dbReference type="InterPro" id="IPR050201">
    <property type="entry name" value="Bacterial_glucokinase"/>
</dbReference>
<dbReference type="RefSeq" id="WP_345021824.1">
    <property type="nucleotide sequence ID" value="NZ_BAABDO010000039.1"/>
</dbReference>
<keyword evidence="1 3" id="KW-0808">Transferase</keyword>
<evidence type="ECO:0000256" key="1">
    <source>
        <dbReference type="ARBA" id="ARBA00022679"/>
    </source>
</evidence>
<accession>A0ABP7YW90</accession>
<reference evidence="6" key="1">
    <citation type="journal article" date="2019" name="Int. J. Syst. Evol. Microbiol.">
        <title>The Global Catalogue of Microorganisms (GCM) 10K type strain sequencing project: providing services to taxonomists for standard genome sequencing and annotation.</title>
        <authorList>
            <consortium name="The Broad Institute Genomics Platform"/>
            <consortium name="The Broad Institute Genome Sequencing Center for Infectious Disease"/>
            <person name="Wu L."/>
            <person name="Ma J."/>
        </authorList>
    </citation>
    <scope>NUCLEOTIDE SEQUENCE [LARGE SCALE GENOMIC DNA]</scope>
    <source>
        <strain evidence="6">JCM 17316</strain>
    </source>
</reference>
<sequence length="337" mass="33605">MTVRAEAAGPWLVGDVGGTNARFALVEGPGAAPDRVRVLPTRDFTGLGEAAAAYLAEETARPAAACLAVAGPVGGGRYHLTNADWRPGEVAGVRDRLGLPVVEVVNDFAALAASLPLLGPDDLRPVGGAAPAPDGTAPLAVLGPGTGMGVAGLVPVPGGGWLPTPGEGGHVDAPAATDEEVEVVRLLRAECGAASAELLLSGDGLARLHRLLGAVRGTPAEPLTAAQIVAGRDDPLCAGAVAAFCALLGSFAGNVALTLGARGGVYLGGGILPRIADTLAASDFRARFEAKPPVEDYLRAIPTALVVHPYPALLGAAAHLARTHPGRGAAAPTLEKA</sequence>
<dbReference type="Proteomes" id="UP001500266">
    <property type="component" value="Unassembled WGS sequence"/>
</dbReference>
<keyword evidence="3" id="KW-0547">Nucleotide-binding</keyword>
<comment type="similarity">
    <text evidence="3 4">Belongs to the bacterial glucokinase family.</text>
</comment>
<dbReference type="InterPro" id="IPR043129">
    <property type="entry name" value="ATPase_NBD"/>
</dbReference>
<dbReference type="Pfam" id="PF02685">
    <property type="entry name" value="Glucokinase"/>
    <property type="match status" value="1"/>
</dbReference>
<comment type="subcellular location">
    <subcellularLocation>
        <location evidence="3">Cytoplasm</location>
    </subcellularLocation>
</comment>
<keyword evidence="2 3" id="KW-0418">Kinase</keyword>
<dbReference type="PANTHER" id="PTHR47690">
    <property type="entry name" value="GLUCOKINASE"/>
    <property type="match status" value="1"/>
</dbReference>
<evidence type="ECO:0000313" key="5">
    <source>
        <dbReference type="EMBL" id="GAA4141899.1"/>
    </source>
</evidence>
<dbReference type="NCBIfam" id="TIGR00749">
    <property type="entry name" value="glk"/>
    <property type="match status" value="1"/>
</dbReference>
<dbReference type="CDD" id="cd24008">
    <property type="entry name" value="ASKHA_NBD_GLK"/>
    <property type="match status" value="1"/>
</dbReference>
<comment type="catalytic activity">
    <reaction evidence="3">
        <text>D-glucose + ATP = D-glucose 6-phosphate + ADP + H(+)</text>
        <dbReference type="Rhea" id="RHEA:17825"/>
        <dbReference type="ChEBI" id="CHEBI:4167"/>
        <dbReference type="ChEBI" id="CHEBI:15378"/>
        <dbReference type="ChEBI" id="CHEBI:30616"/>
        <dbReference type="ChEBI" id="CHEBI:61548"/>
        <dbReference type="ChEBI" id="CHEBI:456216"/>
        <dbReference type="EC" id="2.7.1.2"/>
    </reaction>
</comment>
<evidence type="ECO:0000256" key="4">
    <source>
        <dbReference type="RuleBase" id="RU004046"/>
    </source>
</evidence>
<comment type="caution">
    <text evidence="5">The sequence shown here is derived from an EMBL/GenBank/DDBJ whole genome shotgun (WGS) entry which is preliminary data.</text>
</comment>
<keyword evidence="3" id="KW-0324">Glycolysis</keyword>
<evidence type="ECO:0000256" key="3">
    <source>
        <dbReference type="HAMAP-Rule" id="MF_00524"/>
    </source>
</evidence>
<dbReference type="Gene3D" id="3.40.367.20">
    <property type="match status" value="1"/>
</dbReference>
<organism evidence="5 6">
    <name type="scientific">Actinomadura keratinilytica</name>
    <dbReference type="NCBI Taxonomy" id="547461"/>
    <lineage>
        <taxon>Bacteria</taxon>
        <taxon>Bacillati</taxon>
        <taxon>Actinomycetota</taxon>
        <taxon>Actinomycetes</taxon>
        <taxon>Streptosporangiales</taxon>
        <taxon>Thermomonosporaceae</taxon>
        <taxon>Actinomadura</taxon>
    </lineage>
</organism>
<gene>
    <name evidence="3 5" type="primary">glk</name>
    <name evidence="5" type="ORF">GCM10022416_30350</name>
</gene>
<dbReference type="SUPFAM" id="SSF53067">
    <property type="entry name" value="Actin-like ATPase domain"/>
    <property type="match status" value="1"/>
</dbReference>
<dbReference type="HAMAP" id="MF_00524">
    <property type="entry name" value="Glucokinase"/>
    <property type="match status" value="1"/>
</dbReference>
<keyword evidence="3" id="KW-0067">ATP-binding</keyword>
<keyword evidence="3" id="KW-0963">Cytoplasm</keyword>